<evidence type="ECO:0000313" key="1">
    <source>
        <dbReference type="EMBL" id="KRR18297.1"/>
    </source>
</evidence>
<dbReference type="RefSeq" id="WP_057861652.1">
    <property type="nucleotide sequence ID" value="NZ_LLYB01000108.1"/>
</dbReference>
<proteinExistence type="predicted"/>
<dbReference type="AlphaFoldDB" id="A0A0R3MDZ0"/>
<gene>
    <name evidence="1" type="ORF">CQ14_40230</name>
</gene>
<reference evidence="1 2" key="1">
    <citation type="submission" date="2014-03" db="EMBL/GenBank/DDBJ databases">
        <title>Bradyrhizobium valentinum sp. nov., isolated from effective nodules of Lupinus mariae-josephae, a lupine endemic of basic-lime soils in Eastern Spain.</title>
        <authorList>
            <person name="Duran D."/>
            <person name="Rey L."/>
            <person name="Navarro A."/>
            <person name="Busquets A."/>
            <person name="Imperial J."/>
            <person name="Ruiz-Argueso T."/>
        </authorList>
    </citation>
    <scope>NUCLEOTIDE SEQUENCE [LARGE SCALE GENOMIC DNA]</scope>
    <source>
        <strain evidence="1 2">CCBAU 23086</strain>
    </source>
</reference>
<name>A0A0R3MDZ0_9BRAD</name>
<comment type="caution">
    <text evidence="1">The sequence shown here is derived from an EMBL/GenBank/DDBJ whole genome shotgun (WGS) entry which is preliminary data.</text>
</comment>
<accession>A0A0R3MDZ0</accession>
<evidence type="ECO:0000313" key="2">
    <source>
        <dbReference type="Proteomes" id="UP000051660"/>
    </source>
</evidence>
<organism evidence="1 2">
    <name type="scientific">Bradyrhizobium lablabi</name>
    <dbReference type="NCBI Taxonomy" id="722472"/>
    <lineage>
        <taxon>Bacteria</taxon>
        <taxon>Pseudomonadati</taxon>
        <taxon>Pseudomonadota</taxon>
        <taxon>Alphaproteobacteria</taxon>
        <taxon>Hyphomicrobiales</taxon>
        <taxon>Nitrobacteraceae</taxon>
        <taxon>Bradyrhizobium</taxon>
    </lineage>
</organism>
<dbReference type="EMBL" id="LLYB01000108">
    <property type="protein sequence ID" value="KRR18297.1"/>
    <property type="molecule type" value="Genomic_DNA"/>
</dbReference>
<sequence>MKQEPKGLIYTIMVGDQPIVALEASGREAGQLCKEEWFKSELAALKSDGEPACGSAFRLRARPATEEERRRYREGYKNAKATDLTLMYLIQLDDP</sequence>
<protein>
    <submittedName>
        <fullName evidence="1">Uncharacterized protein</fullName>
    </submittedName>
</protein>
<dbReference type="Proteomes" id="UP000051660">
    <property type="component" value="Unassembled WGS sequence"/>
</dbReference>